<dbReference type="CDD" id="cd08192">
    <property type="entry name" value="MAR-like"/>
    <property type="match status" value="1"/>
</dbReference>
<dbReference type="PROSITE" id="PS00060">
    <property type="entry name" value="ADH_IRON_2"/>
    <property type="match status" value="1"/>
</dbReference>
<evidence type="ECO:0000313" key="8">
    <source>
        <dbReference type="Proteomes" id="UP001251857"/>
    </source>
</evidence>
<protein>
    <submittedName>
        <fullName evidence="7">Iron-containing alcohol dehydrogenase</fullName>
        <ecNumber evidence="7">1.14.11.-</ecNumber>
    </submittedName>
</protein>
<dbReference type="SUPFAM" id="SSF56796">
    <property type="entry name" value="Dehydroquinate synthase-like"/>
    <property type="match status" value="1"/>
</dbReference>
<dbReference type="PANTHER" id="PTHR11496:SF102">
    <property type="entry name" value="ALCOHOL DEHYDROGENASE 4"/>
    <property type="match status" value="1"/>
</dbReference>
<dbReference type="InterPro" id="IPR039697">
    <property type="entry name" value="Alcohol_dehydrogenase_Fe"/>
</dbReference>
<accession>A0ABU3BWS9</accession>
<gene>
    <name evidence="7" type="ORF">RM532_02140</name>
</gene>
<keyword evidence="4" id="KW-0520">NAD</keyword>
<proteinExistence type="inferred from homology"/>
<dbReference type="InterPro" id="IPR056798">
    <property type="entry name" value="ADH_Fe_C"/>
</dbReference>
<comment type="cofactor">
    <cofactor evidence="1">
        <name>Fe cation</name>
        <dbReference type="ChEBI" id="CHEBI:24875"/>
    </cofactor>
</comment>
<dbReference type="Gene3D" id="3.40.50.1970">
    <property type="match status" value="1"/>
</dbReference>
<dbReference type="GO" id="GO:0016491">
    <property type="term" value="F:oxidoreductase activity"/>
    <property type="evidence" value="ECO:0007669"/>
    <property type="project" value="UniProtKB-KW"/>
</dbReference>
<dbReference type="Proteomes" id="UP001251857">
    <property type="component" value="Unassembled WGS sequence"/>
</dbReference>
<dbReference type="Pfam" id="PF00465">
    <property type="entry name" value="Fe-ADH"/>
    <property type="match status" value="1"/>
</dbReference>
<feature type="domain" description="Fe-containing alcohol dehydrogenase-like C-terminal" evidence="6">
    <location>
        <begin position="204"/>
        <end position="388"/>
    </location>
</feature>
<evidence type="ECO:0000259" key="5">
    <source>
        <dbReference type="Pfam" id="PF00465"/>
    </source>
</evidence>
<evidence type="ECO:0000256" key="4">
    <source>
        <dbReference type="ARBA" id="ARBA00023027"/>
    </source>
</evidence>
<organism evidence="7 8">
    <name type="scientific">Spectribacter hydrogenoxidans</name>
    <dbReference type="NCBI Taxonomy" id="3075608"/>
    <lineage>
        <taxon>Bacteria</taxon>
        <taxon>Pseudomonadati</taxon>
        <taxon>Pseudomonadota</taxon>
        <taxon>Gammaproteobacteria</taxon>
        <taxon>Salinisphaerales</taxon>
        <taxon>Salinisphaeraceae</taxon>
        <taxon>Spectribacter</taxon>
    </lineage>
</organism>
<evidence type="ECO:0000256" key="1">
    <source>
        <dbReference type="ARBA" id="ARBA00001962"/>
    </source>
</evidence>
<name>A0ABU3BWS9_9GAMM</name>
<dbReference type="RefSeq" id="WP_311651473.1">
    <property type="nucleotide sequence ID" value="NZ_JAVRIB010000002.1"/>
</dbReference>
<dbReference type="InterPro" id="IPR018211">
    <property type="entry name" value="ADH_Fe_CS"/>
</dbReference>
<dbReference type="EC" id="1.14.11.-" evidence="7"/>
<dbReference type="EMBL" id="JAVRIB010000002">
    <property type="protein sequence ID" value="MDT0633753.1"/>
    <property type="molecule type" value="Genomic_DNA"/>
</dbReference>
<keyword evidence="3 7" id="KW-0560">Oxidoreductase</keyword>
<dbReference type="Pfam" id="PF25137">
    <property type="entry name" value="ADH_Fe_C"/>
    <property type="match status" value="1"/>
</dbReference>
<evidence type="ECO:0000256" key="2">
    <source>
        <dbReference type="ARBA" id="ARBA00007358"/>
    </source>
</evidence>
<keyword evidence="8" id="KW-1185">Reference proteome</keyword>
<dbReference type="InterPro" id="IPR001670">
    <property type="entry name" value="ADH_Fe/GldA"/>
</dbReference>
<reference evidence="7 8" key="1">
    <citation type="submission" date="2023-09" db="EMBL/GenBank/DDBJ databases">
        <authorList>
            <person name="Rey-Velasco X."/>
        </authorList>
    </citation>
    <scope>NUCLEOTIDE SEQUENCE [LARGE SCALE GENOMIC DNA]</scope>
    <source>
        <strain evidence="7 8">W335</strain>
    </source>
</reference>
<evidence type="ECO:0000256" key="3">
    <source>
        <dbReference type="ARBA" id="ARBA00023002"/>
    </source>
</evidence>
<dbReference type="Gene3D" id="1.20.1090.10">
    <property type="entry name" value="Dehydroquinate synthase-like - alpha domain"/>
    <property type="match status" value="1"/>
</dbReference>
<comment type="caution">
    <text evidence="7">The sequence shown here is derived from an EMBL/GenBank/DDBJ whole genome shotgun (WGS) entry which is preliminary data.</text>
</comment>
<evidence type="ECO:0000259" key="6">
    <source>
        <dbReference type="Pfam" id="PF25137"/>
    </source>
</evidence>
<dbReference type="PANTHER" id="PTHR11496">
    <property type="entry name" value="ALCOHOL DEHYDROGENASE"/>
    <property type="match status" value="1"/>
</dbReference>
<evidence type="ECO:0000313" key="7">
    <source>
        <dbReference type="EMBL" id="MDT0633753.1"/>
    </source>
</evidence>
<sequence length="390" mass="41471">MSSAALFTQTATERVHIGTAAAEAVVDEARRNEASRVFLVVSATLDRQTDEIARIREALGERYAGHHAGIAPHGPRADVLAATAAAREADADLLVSVGGGSVTDATKVLALCLRHDITRHEDFDAFRMYVDDAGQVVMPEFDGPDVRVVCVPTTLSGGEFNPLSGVTDERARLKQGYQHRRMAPVAVILDPAVTVHTPEWLWLSTGVRSLDHAMETLGSFHSNEFCDGIAANALAALGEGLRRVKADPDDLGGRLKCQVGAWESMIPVVAGVPMGLSHATGHALGGTFDVPHGHTSCVMAPYALAFNAEVNGERQQRISAALGDPARPASELADALIRALGMPRTLGEVGVGEADLERLAEAVLHDIWARTNPRPVASAEDVIPFLRMAL</sequence>
<feature type="domain" description="Alcohol dehydrogenase iron-type/glycerol dehydrogenase GldA" evidence="5">
    <location>
        <begin position="13"/>
        <end position="191"/>
    </location>
</feature>
<comment type="similarity">
    <text evidence="2">Belongs to the iron-containing alcohol dehydrogenase family.</text>
</comment>